<dbReference type="InParanoid" id="G3T5C7"/>
<dbReference type="OMA" id="HSIFCPA"/>
<dbReference type="RefSeq" id="XP_003411903.1">
    <property type="nucleotide sequence ID" value="XM_003411855.2"/>
</dbReference>
<dbReference type="OrthoDB" id="8954214at2759"/>
<feature type="compositionally biased region" description="Basic and acidic residues" evidence="1">
    <location>
        <begin position="1248"/>
        <end position="1258"/>
    </location>
</feature>
<feature type="compositionally biased region" description="Basic and acidic residues" evidence="1">
    <location>
        <begin position="1286"/>
        <end position="1304"/>
    </location>
</feature>
<dbReference type="FunCoup" id="G3T5C7">
    <property type="interactions" value="1"/>
</dbReference>
<dbReference type="HOGENOM" id="CLU_007417_0_0_1"/>
<reference evidence="2 3" key="1">
    <citation type="submission" date="2009-06" db="EMBL/GenBank/DDBJ databases">
        <title>The Genome Sequence of Loxodonta africana (African elephant).</title>
        <authorList>
            <person name="Di Palma F."/>
            <person name="Heiman D."/>
            <person name="Young S."/>
            <person name="Johnson J."/>
            <person name="Lander E.S."/>
            <person name="Lindblad-Toh K."/>
        </authorList>
    </citation>
    <scope>NUCLEOTIDE SEQUENCE [LARGE SCALE GENOMIC DNA]</scope>
    <source>
        <strain evidence="2 3">Isolate ISIS603380</strain>
    </source>
</reference>
<feature type="region of interest" description="Disordered" evidence="1">
    <location>
        <begin position="412"/>
        <end position="544"/>
    </location>
</feature>
<feature type="compositionally biased region" description="Low complexity" evidence="1">
    <location>
        <begin position="475"/>
        <end position="487"/>
    </location>
</feature>
<dbReference type="GO" id="GO:0001917">
    <property type="term" value="C:photoreceptor inner segment"/>
    <property type="evidence" value="ECO:0007669"/>
    <property type="project" value="Ensembl"/>
</dbReference>
<reference evidence="2" key="3">
    <citation type="submission" date="2025-09" db="UniProtKB">
        <authorList>
            <consortium name="Ensembl"/>
        </authorList>
    </citation>
    <scope>IDENTIFICATION</scope>
    <source>
        <strain evidence="2">Isolate ISIS603380</strain>
    </source>
</reference>
<dbReference type="GeneID" id="100654510"/>
<dbReference type="InterPro" id="IPR029352">
    <property type="entry name" value="PCARE"/>
</dbReference>
<feature type="compositionally biased region" description="Polar residues" evidence="1">
    <location>
        <begin position="439"/>
        <end position="451"/>
    </location>
</feature>
<dbReference type="STRING" id="9785.ENSLAFP00000008631"/>
<feature type="compositionally biased region" description="Polar residues" evidence="1">
    <location>
        <begin position="124"/>
        <end position="134"/>
    </location>
</feature>
<feature type="compositionally biased region" description="Basic residues" evidence="1">
    <location>
        <begin position="968"/>
        <end position="980"/>
    </location>
</feature>
<proteinExistence type="predicted"/>
<feature type="compositionally biased region" description="Acidic residues" evidence="1">
    <location>
        <begin position="488"/>
        <end position="503"/>
    </location>
</feature>
<feature type="region of interest" description="Disordered" evidence="1">
    <location>
        <begin position="1217"/>
        <end position="1304"/>
    </location>
</feature>
<dbReference type="PANTHER" id="PTHR22017">
    <property type="entry name" value="PHOTORECEPTOR CILIUM ACTIN REGULATOR"/>
    <property type="match status" value="1"/>
</dbReference>
<feature type="compositionally biased region" description="Polar residues" evidence="1">
    <location>
        <begin position="981"/>
        <end position="994"/>
    </location>
</feature>
<feature type="compositionally biased region" description="Basic and acidic residues" evidence="1">
    <location>
        <begin position="606"/>
        <end position="618"/>
    </location>
</feature>
<feature type="compositionally biased region" description="Polar residues" evidence="1">
    <location>
        <begin position="704"/>
        <end position="719"/>
    </location>
</feature>
<feature type="compositionally biased region" description="Polar residues" evidence="1">
    <location>
        <begin position="520"/>
        <end position="533"/>
    </location>
</feature>
<dbReference type="eggNOG" id="ENOG502QUWN">
    <property type="taxonomic scope" value="Eukaryota"/>
</dbReference>
<name>G3T5C7_LOXAF</name>
<feature type="compositionally biased region" description="Polar residues" evidence="1">
    <location>
        <begin position="50"/>
        <end position="60"/>
    </location>
</feature>
<dbReference type="GO" id="GO:0120199">
    <property type="term" value="C:cone photoreceptor outer segment"/>
    <property type="evidence" value="ECO:0007669"/>
    <property type="project" value="Ensembl"/>
</dbReference>
<feature type="region of interest" description="Disordered" evidence="1">
    <location>
        <begin position="1163"/>
        <end position="1197"/>
    </location>
</feature>
<evidence type="ECO:0000256" key="1">
    <source>
        <dbReference type="SAM" id="MobiDB-lite"/>
    </source>
</evidence>
<feature type="region of interest" description="Disordered" evidence="1">
    <location>
        <begin position="826"/>
        <end position="1137"/>
    </location>
</feature>
<keyword evidence="3" id="KW-1185">Reference proteome</keyword>
<feature type="region of interest" description="Disordered" evidence="1">
    <location>
        <begin position="124"/>
        <end position="178"/>
    </location>
</feature>
<dbReference type="GO" id="GO:1903546">
    <property type="term" value="P:protein localization to photoreceptor outer segment"/>
    <property type="evidence" value="ECO:0007669"/>
    <property type="project" value="Ensembl"/>
</dbReference>
<reference evidence="2" key="2">
    <citation type="submission" date="2025-08" db="UniProtKB">
        <authorList>
            <consortium name="Ensembl"/>
        </authorList>
    </citation>
    <scope>IDENTIFICATION</scope>
    <source>
        <strain evidence="2">Isolate ISIS603380</strain>
    </source>
</reference>
<gene>
    <name evidence="2" type="primary">PCARE</name>
</gene>
<sequence length="1304" mass="142426">MGCTPSHSDIVNSIAKNGIQFLKKPKVILPGRQEDNERCSVPLLLRSPTCPDSGSGQPQGQRPAEEQPSSKWNQTTTEGLCQLTGNPASGKRKDMEGWILEAKTSPSQLTKSQSHTAKDILFKTQNSHRSQGTPFSVELSEASNTQETSTQERKPKCHRLGEQGHRSQTVLPPHGSAGRVDFPEPLVKAHHDTYTYLHSSLSEYEAILRIVHQAAQTQELLQPMVSFLLLCFDEVNQLMGKISKDGEALLQEVRADLAWPLKEGEPQEQPDLLEQLLQYTISKLQGLRGTVDSLTCSLLEGSSSYFHSTASRLEKKLSIKRGMDEHLLRVLGQLENLASGHGDPGVQGLPLFSEDSGIGAENESGQSLDKLGKQTSWDFVLEPIEQKPVISPQVEARPSGYAWQPSPFWMGSDRPQDCPLSRPPTAKFQPAAKGEAGIQCSSNTDPESISSGPFWPGKSTPHDSLGIGVPVEACLSKGSSSMDSPSLSEDEDSSPDKEEEDEVSSVSLCAWQDTALFPRPQSSPASRESTFQPHSRRFRNPQAQEMILKMKEAISERIKFVPVPSGPQDWAEEDDRRTMVPPRPSTVSGSRKAPVRQRRSQSEVSLKSHTEDPTLQELRRVQRDLSQRLEAFYALGAQRQQHSTEQILKPRAAGLWPENNCRATPSNTISKLKASLTKNFSILPSQDKSILQKGSPHPKGEQPWQRTAEQHANTTPSSEKGSEVPGTEDHHIRGHPTRTSVKKLIETFSPTDHLRTLGDSKDSEPSPCLRKWGVPIMQPRFPIYRGLAPLCPKLHISPAAGRDALNVGTGWRPFTPIFPPAFTAEASRSKDVNGETDEDPEHLPPPPLEILMDKSFTSLELPESSAPAGSSPKGTGMPGLEGVGPPRRTWASPKLRASMSPIDLLPSKGTASPTRPRSTGPGSIKSGCNPRKFALDLNHPLATSQSPETEDRAESQAQAEKATSLGKHPWKAITWHHSRHTSGQNGTLEPSQARPTRGPHSPEASRQSQERSPLVLKKASPPRVHWAPRAEKRHPSLPSSYRPAQPILPPVHRSPSPPFSTGAPSPPVSPRVLSPPTPKKRTSPLPQHKQPSPPLVSPPTQSREASSPSSGPSPSTPVSPSQECKEARDSEDCPSAMVKVSGNTCSIFYPATSSLFEAKVPLSRPHPLTSPSLPPEAGGSLGMPTGCWRSSSGPRRRVESQRRVALCALNPQPFIRRTASDHRQGTRLQLPVSGCTGTASESQLSHRSSSEESPRKGNEAWSSSYSPELKQRRVSPPELCILGHGLQREDKPQLEAQPQREEAA</sequence>
<dbReference type="Pfam" id="PF15449">
    <property type="entry name" value="Retinal"/>
    <property type="match status" value="1"/>
</dbReference>
<feature type="compositionally biased region" description="Basic and acidic residues" evidence="1">
    <location>
        <begin position="150"/>
        <end position="165"/>
    </location>
</feature>
<feature type="compositionally biased region" description="Polar residues" evidence="1">
    <location>
        <begin position="909"/>
        <end position="921"/>
    </location>
</feature>
<feature type="compositionally biased region" description="Pro residues" evidence="1">
    <location>
        <begin position="1064"/>
        <end position="1077"/>
    </location>
</feature>
<organism evidence="2 3">
    <name type="scientific">Loxodonta africana</name>
    <name type="common">African elephant</name>
    <dbReference type="NCBI Taxonomy" id="9785"/>
    <lineage>
        <taxon>Eukaryota</taxon>
        <taxon>Metazoa</taxon>
        <taxon>Chordata</taxon>
        <taxon>Craniata</taxon>
        <taxon>Vertebrata</taxon>
        <taxon>Euteleostomi</taxon>
        <taxon>Mammalia</taxon>
        <taxon>Eutheria</taxon>
        <taxon>Afrotheria</taxon>
        <taxon>Proboscidea</taxon>
        <taxon>Elephantidae</taxon>
        <taxon>Loxodonta</taxon>
    </lineage>
</organism>
<protein>
    <submittedName>
        <fullName evidence="2">Photoreceptor cilium actin regulator</fullName>
    </submittedName>
</protein>
<dbReference type="Ensembl" id="ENSLAFT00000010303.4">
    <property type="protein sequence ID" value="ENSLAFP00000008631.4"/>
    <property type="gene ID" value="ENSLAFG00000010301.4"/>
</dbReference>
<feature type="region of interest" description="Disordered" evidence="1">
    <location>
        <begin position="562"/>
        <end position="618"/>
    </location>
</feature>
<dbReference type="PANTHER" id="PTHR22017:SF0">
    <property type="entry name" value="PHOTORECEPTOR CILIUM ACTIN REGULATOR"/>
    <property type="match status" value="1"/>
</dbReference>
<feature type="region of interest" description="Disordered" evidence="1">
    <location>
        <begin position="32"/>
        <end position="74"/>
    </location>
</feature>
<dbReference type="GO" id="GO:0035845">
    <property type="term" value="P:photoreceptor cell outer segment organization"/>
    <property type="evidence" value="ECO:0007669"/>
    <property type="project" value="Ensembl"/>
</dbReference>
<feature type="region of interest" description="Disordered" evidence="1">
    <location>
        <begin position="689"/>
        <end position="740"/>
    </location>
</feature>
<accession>G3T5C7</accession>
<dbReference type="KEGG" id="lav:100654510"/>
<dbReference type="GeneTree" id="ENSGT00390000002768"/>
<feature type="compositionally biased region" description="Low complexity" evidence="1">
    <location>
        <begin position="1106"/>
        <end position="1121"/>
    </location>
</feature>
<evidence type="ECO:0000313" key="3">
    <source>
        <dbReference type="Proteomes" id="UP000007646"/>
    </source>
</evidence>
<dbReference type="Proteomes" id="UP000007646">
    <property type="component" value="Unassembled WGS sequence"/>
</dbReference>
<dbReference type="CTD" id="388939"/>
<evidence type="ECO:0000313" key="2">
    <source>
        <dbReference type="Ensembl" id="ENSLAFP00000008631.4"/>
    </source>
</evidence>